<dbReference type="RefSeq" id="XP_060278371.1">
    <property type="nucleotide sequence ID" value="XM_060426315.1"/>
</dbReference>
<name>A0AAJ0BPM8_9PEZI</name>
<dbReference type="AlphaFoldDB" id="A0AAJ0BPM8"/>
<protein>
    <submittedName>
        <fullName evidence="1">Uncharacterized protein</fullName>
    </submittedName>
</protein>
<keyword evidence="2" id="KW-1185">Reference proteome</keyword>
<dbReference type="Proteomes" id="UP001244011">
    <property type="component" value="Unassembled WGS sequence"/>
</dbReference>
<accession>A0AAJ0BPM8</accession>
<evidence type="ECO:0000313" key="1">
    <source>
        <dbReference type="EMBL" id="KAK1762158.1"/>
    </source>
</evidence>
<sequence length="371" mass="41588">MLWPSPSNPKLIPSRRRWQPLFIYPVTDVQMLLNKAGAICWRLSAVTYETLSGLYRYKTTLSQRLSERGHVLRAAVAVGLVYNDDERQLSDRLLASLCEKAHPHLHDGLTAVKARELLAWRETVVFEHTSHRYALEGLGALTFTTCFSRHCLVWVRFTKTTEAVIAGCEVAWAFVYGVFTVLIPDNVSVIDKSGLTDPRFNQAFVEYSESCRLYLGEFRWFYSQRGTTTTLSTWNNFDGPGQPFAVQISPPIDSCAVNFFKLDQQLGPPWARGSPSSRESMRFCWAHTSEVRQYHIVQPGLTCMDIQCLDELGVEENDLGWQFNEVAVDHLGDIGGGFAGLAAEQGADQPGLALDAQVAKVTVFVKGEDWG</sequence>
<evidence type="ECO:0000313" key="2">
    <source>
        <dbReference type="Proteomes" id="UP001244011"/>
    </source>
</evidence>
<gene>
    <name evidence="1" type="ORF">QBC33DRAFT_519829</name>
</gene>
<dbReference type="EMBL" id="MU839042">
    <property type="protein sequence ID" value="KAK1762158.1"/>
    <property type="molecule type" value="Genomic_DNA"/>
</dbReference>
<organism evidence="1 2">
    <name type="scientific">Phialemonium atrogriseum</name>
    <dbReference type="NCBI Taxonomy" id="1093897"/>
    <lineage>
        <taxon>Eukaryota</taxon>
        <taxon>Fungi</taxon>
        <taxon>Dikarya</taxon>
        <taxon>Ascomycota</taxon>
        <taxon>Pezizomycotina</taxon>
        <taxon>Sordariomycetes</taxon>
        <taxon>Sordariomycetidae</taxon>
        <taxon>Cephalothecales</taxon>
        <taxon>Cephalothecaceae</taxon>
        <taxon>Phialemonium</taxon>
    </lineage>
</organism>
<comment type="caution">
    <text evidence="1">The sequence shown here is derived from an EMBL/GenBank/DDBJ whole genome shotgun (WGS) entry which is preliminary data.</text>
</comment>
<dbReference type="GeneID" id="85309502"/>
<proteinExistence type="predicted"/>
<reference evidence="1" key="1">
    <citation type="submission" date="2023-06" db="EMBL/GenBank/DDBJ databases">
        <title>Genome-scale phylogeny and comparative genomics of the fungal order Sordariales.</title>
        <authorList>
            <consortium name="Lawrence Berkeley National Laboratory"/>
            <person name="Hensen N."/>
            <person name="Bonometti L."/>
            <person name="Westerberg I."/>
            <person name="Brannstrom I.O."/>
            <person name="Guillou S."/>
            <person name="Cros-Aarteil S."/>
            <person name="Calhoun S."/>
            <person name="Haridas S."/>
            <person name="Kuo A."/>
            <person name="Mondo S."/>
            <person name="Pangilinan J."/>
            <person name="Riley R."/>
            <person name="Labutti K."/>
            <person name="Andreopoulos B."/>
            <person name="Lipzen A."/>
            <person name="Chen C."/>
            <person name="Yanf M."/>
            <person name="Daum C."/>
            <person name="Ng V."/>
            <person name="Clum A."/>
            <person name="Steindorff A."/>
            <person name="Ohm R."/>
            <person name="Martin F."/>
            <person name="Silar P."/>
            <person name="Natvig D."/>
            <person name="Lalanne C."/>
            <person name="Gautier V."/>
            <person name="Ament-Velasquez S.L."/>
            <person name="Kruys A."/>
            <person name="Hutchinson M.I."/>
            <person name="Powell A.J."/>
            <person name="Barry K."/>
            <person name="Miller A.N."/>
            <person name="Grigoriev I.V."/>
            <person name="Debuchy R."/>
            <person name="Gladieux P."/>
            <person name="Thoren M.H."/>
            <person name="Johannesson H."/>
        </authorList>
    </citation>
    <scope>NUCLEOTIDE SEQUENCE</scope>
    <source>
        <strain evidence="1">8032-3</strain>
    </source>
</reference>